<comment type="caution">
    <text evidence="4">The sequence shown here is derived from an EMBL/GenBank/DDBJ whole genome shotgun (WGS) entry which is preliminary data.</text>
</comment>
<organism evidence="4 5">
    <name type="scientific">Cucurbitaria berberidis CBS 394.84</name>
    <dbReference type="NCBI Taxonomy" id="1168544"/>
    <lineage>
        <taxon>Eukaryota</taxon>
        <taxon>Fungi</taxon>
        <taxon>Dikarya</taxon>
        <taxon>Ascomycota</taxon>
        <taxon>Pezizomycotina</taxon>
        <taxon>Dothideomycetes</taxon>
        <taxon>Pleosporomycetidae</taxon>
        <taxon>Pleosporales</taxon>
        <taxon>Pleosporineae</taxon>
        <taxon>Cucurbitariaceae</taxon>
        <taxon>Cucurbitaria</taxon>
    </lineage>
</organism>
<evidence type="ECO:0000313" key="4">
    <source>
        <dbReference type="EMBL" id="KAF1842693.1"/>
    </source>
</evidence>
<feature type="compositionally biased region" description="Low complexity" evidence="1">
    <location>
        <begin position="212"/>
        <end position="225"/>
    </location>
</feature>
<dbReference type="RefSeq" id="XP_040785256.1">
    <property type="nucleotide sequence ID" value="XM_040926694.1"/>
</dbReference>
<keyword evidence="2" id="KW-0472">Membrane</keyword>
<keyword evidence="2" id="KW-1133">Transmembrane helix</keyword>
<dbReference type="GeneID" id="63843946"/>
<evidence type="ECO:0000256" key="3">
    <source>
        <dbReference type="SAM" id="SignalP"/>
    </source>
</evidence>
<feature type="compositionally biased region" description="Basic and acidic residues" evidence="1">
    <location>
        <begin position="352"/>
        <end position="365"/>
    </location>
</feature>
<feature type="region of interest" description="Disordered" evidence="1">
    <location>
        <begin position="291"/>
        <end position="365"/>
    </location>
</feature>
<keyword evidence="3" id="KW-0732">Signal</keyword>
<reference evidence="4" key="1">
    <citation type="submission" date="2020-01" db="EMBL/GenBank/DDBJ databases">
        <authorList>
            <consortium name="DOE Joint Genome Institute"/>
            <person name="Haridas S."/>
            <person name="Albert R."/>
            <person name="Binder M."/>
            <person name="Bloem J."/>
            <person name="Labutti K."/>
            <person name="Salamov A."/>
            <person name="Andreopoulos B."/>
            <person name="Baker S.E."/>
            <person name="Barry K."/>
            <person name="Bills G."/>
            <person name="Bluhm B.H."/>
            <person name="Cannon C."/>
            <person name="Castanera R."/>
            <person name="Culley D.E."/>
            <person name="Daum C."/>
            <person name="Ezra D."/>
            <person name="Gonzalez J.B."/>
            <person name="Henrissat B."/>
            <person name="Kuo A."/>
            <person name="Liang C."/>
            <person name="Lipzen A."/>
            <person name="Lutzoni F."/>
            <person name="Magnuson J."/>
            <person name="Mondo S."/>
            <person name="Nolan M."/>
            <person name="Ohm R."/>
            <person name="Pangilinan J."/>
            <person name="Park H.-J."/>
            <person name="Ramirez L."/>
            <person name="Alfaro M."/>
            <person name="Sun H."/>
            <person name="Tritt A."/>
            <person name="Yoshinaga Y."/>
            <person name="Zwiers L.-H."/>
            <person name="Turgeon B.G."/>
            <person name="Goodwin S.B."/>
            <person name="Spatafora J.W."/>
            <person name="Crous P.W."/>
            <person name="Grigoriev I.V."/>
        </authorList>
    </citation>
    <scope>NUCLEOTIDE SEQUENCE</scope>
    <source>
        <strain evidence="4">CBS 394.84</strain>
    </source>
</reference>
<keyword evidence="2" id="KW-0812">Transmembrane</keyword>
<gene>
    <name evidence="4" type="ORF">K460DRAFT_133199</name>
</gene>
<protein>
    <recommendedName>
        <fullName evidence="6">Mid2 domain-containing protein</fullName>
    </recommendedName>
</protein>
<name>A0A9P4L644_9PLEO</name>
<dbReference type="AlphaFoldDB" id="A0A9P4L644"/>
<dbReference type="CDD" id="cd12087">
    <property type="entry name" value="TM_EGFR-like"/>
    <property type="match status" value="1"/>
</dbReference>
<proteinExistence type="predicted"/>
<evidence type="ECO:0000256" key="2">
    <source>
        <dbReference type="SAM" id="Phobius"/>
    </source>
</evidence>
<evidence type="ECO:0000313" key="5">
    <source>
        <dbReference type="Proteomes" id="UP000800039"/>
    </source>
</evidence>
<feature type="chain" id="PRO_5040434628" description="Mid2 domain-containing protein" evidence="3">
    <location>
        <begin position="18"/>
        <end position="365"/>
    </location>
</feature>
<feature type="transmembrane region" description="Helical" evidence="2">
    <location>
        <begin position="230"/>
        <end position="255"/>
    </location>
</feature>
<dbReference type="Proteomes" id="UP000800039">
    <property type="component" value="Unassembled WGS sequence"/>
</dbReference>
<feature type="compositionally biased region" description="Low complexity" evidence="1">
    <location>
        <begin position="168"/>
        <end position="192"/>
    </location>
</feature>
<evidence type="ECO:0008006" key="6">
    <source>
        <dbReference type="Google" id="ProtNLM"/>
    </source>
</evidence>
<dbReference type="EMBL" id="ML976617">
    <property type="protein sequence ID" value="KAF1842693.1"/>
    <property type="molecule type" value="Genomic_DNA"/>
</dbReference>
<feature type="signal peptide" evidence="3">
    <location>
        <begin position="1"/>
        <end position="17"/>
    </location>
</feature>
<sequence length="365" mass="39195">MLMKLAMFGLFFKLVPTLRWPTPLVHDVNHDKVAIDNCISAVQIYFPYESTTPTNYTSLCEQYLWRVACYDDHASTPSSHPDRATIEMDMHAYCRVAGSVDATKVQRQYHAQRRQINSILSSIGGEISSFLSSASVTIVLPSLASRSPVASVAPSAFTTPPASAVQSMRSSVSTPVAPASSARSSVPTPTRSLTQGLATSSNSDVSQSIAQSTSSPRAASISSTRSRPSAGLIAGVVIGSVAVLVLFGILLMLVLRHKRKKTSTKTSAAENGEGNVAVYRGEPSVETITAEESIVGDEKTVYQSREPPSEPPPLPRENEMPTSANVWELDARERPPPVELEAGNTYIPYKTPDSKSAHLPVGHEA</sequence>
<feature type="region of interest" description="Disordered" evidence="1">
    <location>
        <begin position="168"/>
        <end position="225"/>
    </location>
</feature>
<evidence type="ECO:0000256" key="1">
    <source>
        <dbReference type="SAM" id="MobiDB-lite"/>
    </source>
</evidence>
<accession>A0A9P4L644</accession>
<keyword evidence="5" id="KW-1185">Reference proteome</keyword>
<feature type="compositionally biased region" description="Polar residues" evidence="1">
    <location>
        <begin position="193"/>
        <end position="211"/>
    </location>
</feature>
<dbReference type="OrthoDB" id="3693952at2759"/>